<organism evidence="2 3">
    <name type="scientific">Nocardia mexicana</name>
    <dbReference type="NCBI Taxonomy" id="279262"/>
    <lineage>
        <taxon>Bacteria</taxon>
        <taxon>Bacillati</taxon>
        <taxon>Actinomycetota</taxon>
        <taxon>Actinomycetes</taxon>
        <taxon>Mycobacteriales</taxon>
        <taxon>Nocardiaceae</taxon>
        <taxon>Nocardia</taxon>
    </lineage>
</organism>
<evidence type="ECO:0000313" key="3">
    <source>
        <dbReference type="Proteomes" id="UP000255355"/>
    </source>
</evidence>
<protein>
    <submittedName>
        <fullName evidence="2">Uncharacterized protein</fullName>
    </submittedName>
</protein>
<dbReference type="AlphaFoldDB" id="A0A370HG71"/>
<dbReference type="Proteomes" id="UP000255355">
    <property type="component" value="Unassembled WGS sequence"/>
</dbReference>
<dbReference type="RefSeq" id="WP_255286200.1">
    <property type="nucleotide sequence ID" value="NZ_QQAZ01000001.1"/>
</dbReference>
<reference evidence="2 3" key="1">
    <citation type="submission" date="2018-07" db="EMBL/GenBank/DDBJ databases">
        <title>Genomic Encyclopedia of Type Strains, Phase IV (KMG-IV): sequencing the most valuable type-strain genomes for metagenomic binning, comparative biology and taxonomic classification.</title>
        <authorList>
            <person name="Goeker M."/>
        </authorList>
    </citation>
    <scope>NUCLEOTIDE SEQUENCE [LARGE SCALE GENOMIC DNA]</scope>
    <source>
        <strain evidence="2 3">DSM 44952</strain>
    </source>
</reference>
<gene>
    <name evidence="2" type="ORF">DFR68_101610</name>
</gene>
<comment type="caution">
    <text evidence="2">The sequence shown here is derived from an EMBL/GenBank/DDBJ whole genome shotgun (WGS) entry which is preliminary data.</text>
</comment>
<evidence type="ECO:0000313" key="2">
    <source>
        <dbReference type="EMBL" id="RDI55776.1"/>
    </source>
</evidence>
<name>A0A370HG71_9NOCA</name>
<sequence>MHPDNNRPAMNNYAPQRLSSTDRLDPNALLDGSELGRRLPGQA</sequence>
<dbReference type="EMBL" id="QQAZ01000001">
    <property type="protein sequence ID" value="RDI55776.1"/>
    <property type="molecule type" value="Genomic_DNA"/>
</dbReference>
<feature type="region of interest" description="Disordered" evidence="1">
    <location>
        <begin position="1"/>
        <end position="43"/>
    </location>
</feature>
<accession>A0A370HG71</accession>
<keyword evidence="3" id="KW-1185">Reference proteome</keyword>
<evidence type="ECO:0000256" key="1">
    <source>
        <dbReference type="SAM" id="MobiDB-lite"/>
    </source>
</evidence>
<dbReference type="STRING" id="1210089.GCA_001613165_04167"/>
<proteinExistence type="predicted"/>